<dbReference type="InterPro" id="IPR050667">
    <property type="entry name" value="PPR-containing_protein"/>
</dbReference>
<dbReference type="OrthoDB" id="185373at2759"/>
<dbReference type="GO" id="GO:0003729">
    <property type="term" value="F:mRNA binding"/>
    <property type="evidence" value="ECO:0000318"/>
    <property type="project" value="GO_Central"/>
</dbReference>
<dbReference type="Proteomes" id="UP000790787">
    <property type="component" value="Chromosome 2"/>
</dbReference>
<dbReference type="SMR" id="A0A1S4DQR0"/>
<name>A0A1S4DQR0_TOBAC</name>
<dbReference type="AlphaFoldDB" id="A0A1S4DQR0"/>
<dbReference type="NCBIfam" id="TIGR00756">
    <property type="entry name" value="PPR"/>
    <property type="match status" value="4"/>
</dbReference>
<dbReference type="InterPro" id="IPR002885">
    <property type="entry name" value="PPR_rpt"/>
</dbReference>
<protein>
    <submittedName>
        <fullName evidence="5">Pentatricopeptide repeat-containing protein At1g11900</fullName>
    </submittedName>
    <submittedName>
        <fullName evidence="5">Uncharacterized protein LOC107832429</fullName>
    </submittedName>
</protein>
<accession>A0A1S4DQR0</accession>
<gene>
    <name evidence="5" type="primary">LOC107832429</name>
</gene>
<dbReference type="OMA" id="HEFASMK"/>
<dbReference type="GeneID" id="107832429"/>
<dbReference type="GO" id="GO:0006397">
    <property type="term" value="P:mRNA processing"/>
    <property type="evidence" value="ECO:0000318"/>
    <property type="project" value="GO_Central"/>
</dbReference>
<evidence type="ECO:0000256" key="3">
    <source>
        <dbReference type="PROSITE-ProRule" id="PRU00708"/>
    </source>
</evidence>
<feature type="repeat" description="PPR" evidence="3">
    <location>
        <begin position="325"/>
        <end position="359"/>
    </location>
</feature>
<evidence type="ECO:0000256" key="2">
    <source>
        <dbReference type="ARBA" id="ARBA00022737"/>
    </source>
</evidence>
<dbReference type="PANTHER" id="PTHR47939:SF13">
    <property type="entry name" value="OS03G0201400 PROTEIN"/>
    <property type="match status" value="1"/>
</dbReference>
<dbReference type="PaxDb" id="4097-A0A1S4DQR0"/>
<feature type="repeat" description="PPR" evidence="3">
    <location>
        <begin position="290"/>
        <end position="324"/>
    </location>
</feature>
<sequence>MVAAALSGRAKLNTLTFLCHSCFNRLNYSISVGLHSAKGIRPFNTLHRCRNFFLNNCIKSIPVGALLDWPTFSPSILFVSCQSISTQASPAEFVDEALTEVLSVMVNSQNSGEELCAAYVDKFCNDRNLSAAAKLLQTLHDKNILLPPSAYNRLLKAAGEENDVDLLCQSFKDLLVSCKSLNSSTYLIFAQAFIKQNDVACLLRFVREISELIFPSTTTTTTVLNRIIFAFAECGQVDKALMIFDQMKSLKSKPDVITYNTILGILGRCGRIDEMLKEFVAMKEDNLIPDIFSYNTLITGLRKVGRLESCLVFFKEMCERGIEPDLRTYSALIDSFGKSGNIEESLRLFNEIKHRGICPSIHVYRSLISNLKKMGKLELAVAFSNEMKESISNHCGPNHIQQRNR</sequence>
<evidence type="ECO:0000313" key="5">
    <source>
        <dbReference type="RefSeq" id="XP_016515763.1"/>
    </source>
</evidence>
<keyword evidence="4" id="KW-1185">Reference proteome</keyword>
<feature type="repeat" description="PPR" evidence="3">
    <location>
        <begin position="255"/>
        <end position="289"/>
    </location>
</feature>
<reference evidence="4" key="1">
    <citation type="journal article" date="2014" name="Nat. Commun.">
        <title>The tobacco genome sequence and its comparison with those of tomato and potato.</title>
        <authorList>
            <person name="Sierro N."/>
            <person name="Battey J.N."/>
            <person name="Ouadi S."/>
            <person name="Bakaher N."/>
            <person name="Bovet L."/>
            <person name="Willig A."/>
            <person name="Goepfert S."/>
            <person name="Peitsch M.C."/>
            <person name="Ivanov N.V."/>
        </authorList>
    </citation>
    <scope>NUCLEOTIDE SEQUENCE [LARGE SCALE GENOMIC DNA]</scope>
</reference>
<dbReference type="PANTHER" id="PTHR47939">
    <property type="entry name" value="MEMBRANE-ASSOCIATED SALT-INDUCIBLE PROTEIN-LIKE"/>
    <property type="match status" value="1"/>
</dbReference>
<dbReference type="InterPro" id="IPR011990">
    <property type="entry name" value="TPR-like_helical_dom_sf"/>
</dbReference>
<dbReference type="PROSITE" id="PS51375">
    <property type="entry name" value="PPR"/>
    <property type="match status" value="4"/>
</dbReference>
<keyword evidence="2" id="KW-0677">Repeat</keyword>
<dbReference type="Gene3D" id="1.25.40.10">
    <property type="entry name" value="Tetratricopeptide repeat domain"/>
    <property type="match status" value="2"/>
</dbReference>
<comment type="similarity">
    <text evidence="1">Belongs to the PPR family. P subfamily.</text>
</comment>
<evidence type="ECO:0000256" key="1">
    <source>
        <dbReference type="ARBA" id="ARBA00007626"/>
    </source>
</evidence>
<reference evidence="5" key="2">
    <citation type="submission" date="2025-08" db="UniProtKB">
        <authorList>
            <consortium name="RefSeq"/>
        </authorList>
    </citation>
    <scope>IDENTIFICATION</scope>
    <source>
        <tissue evidence="5">Leaf</tissue>
    </source>
</reference>
<dbReference type="Pfam" id="PF13812">
    <property type="entry name" value="PPR_3"/>
    <property type="match status" value="1"/>
</dbReference>
<dbReference type="RefSeq" id="XP_016515763.1">
    <property type="nucleotide sequence ID" value="XM_016660277.1"/>
</dbReference>
<feature type="repeat" description="PPR" evidence="3">
    <location>
        <begin position="220"/>
        <end position="254"/>
    </location>
</feature>
<evidence type="ECO:0000313" key="4">
    <source>
        <dbReference type="Proteomes" id="UP000790787"/>
    </source>
</evidence>
<organism evidence="4 5">
    <name type="scientific">Nicotiana tabacum</name>
    <name type="common">Common tobacco</name>
    <dbReference type="NCBI Taxonomy" id="4097"/>
    <lineage>
        <taxon>Eukaryota</taxon>
        <taxon>Viridiplantae</taxon>
        <taxon>Streptophyta</taxon>
        <taxon>Embryophyta</taxon>
        <taxon>Tracheophyta</taxon>
        <taxon>Spermatophyta</taxon>
        <taxon>Magnoliopsida</taxon>
        <taxon>eudicotyledons</taxon>
        <taxon>Gunneridae</taxon>
        <taxon>Pentapetalae</taxon>
        <taxon>asterids</taxon>
        <taxon>lamiids</taxon>
        <taxon>Solanales</taxon>
        <taxon>Solanaceae</taxon>
        <taxon>Nicotianoideae</taxon>
        <taxon>Nicotianeae</taxon>
        <taxon>Nicotiana</taxon>
    </lineage>
</organism>
<proteinExistence type="inferred from homology"/>
<dbReference type="KEGG" id="nta:107832429"/>
<dbReference type="Pfam" id="PF13041">
    <property type="entry name" value="PPR_2"/>
    <property type="match status" value="2"/>
</dbReference>
<dbReference type="GO" id="GO:0005737">
    <property type="term" value="C:cytoplasm"/>
    <property type="evidence" value="ECO:0000318"/>
    <property type="project" value="GO_Central"/>
</dbReference>
<dbReference type="RefSeq" id="XP_016515763.1">
    <property type="nucleotide sequence ID" value="XM_016660277.2"/>
</dbReference>